<reference evidence="1 2" key="1">
    <citation type="submission" date="2019-04" db="EMBL/GenBank/DDBJ databases">
        <title>Streptomyces oryziradicis sp. nov., a novel actinomycete isolated from rhizosphere soil of rice (Oryza sativa L.).</title>
        <authorList>
            <person name="Li C."/>
        </authorList>
    </citation>
    <scope>NUCLEOTIDE SEQUENCE [LARGE SCALE GENOMIC DNA]</scope>
    <source>
        <strain evidence="1 2">NEAU-C40</strain>
    </source>
</reference>
<gene>
    <name evidence="1" type="ORF">FCI23_53055</name>
</gene>
<keyword evidence="2" id="KW-1185">Reference proteome</keyword>
<name>A0A4U0RH28_9ACTN</name>
<evidence type="ECO:0000313" key="2">
    <source>
        <dbReference type="Proteomes" id="UP000305778"/>
    </source>
</evidence>
<protein>
    <submittedName>
        <fullName evidence="1">Uncharacterized protein</fullName>
    </submittedName>
</protein>
<sequence length="290" mass="31610">MTAHTASEPAADRPPDHIYIPVDNGAVPVNFVSANFDRRSVIVIGDPNRLRRLDFSPAVVAVEEDGTLSRQLFTDDLEDQTAPPVSFQALEAGTLRLAHALGARQAAILGADHLVDSFATQVIGRQGTKWREAVSTALLGDWVAPLLRGDRLGPEALGHLKTEVDKLHRQLMPLWRRRTRGSRLLLLDTPLGDGLSLYDLLTGYPDPQHTVTEAVLGDARLKALLRVLHPDERAVALAWTHADVATWTEAALCAGAQDPVAFGERVRRKLKRLASRNHDRAAAQTTAVAP</sequence>
<dbReference type="RefSeq" id="WP_136731236.1">
    <property type="nucleotide sequence ID" value="NZ_SUMC01000203.1"/>
</dbReference>
<dbReference type="AlphaFoldDB" id="A0A4U0RH28"/>
<proteinExistence type="predicted"/>
<evidence type="ECO:0000313" key="1">
    <source>
        <dbReference type="EMBL" id="TJZ94745.1"/>
    </source>
</evidence>
<organism evidence="1 2">
    <name type="scientific">Actinacidiphila oryziradicis</name>
    <dbReference type="NCBI Taxonomy" id="2571141"/>
    <lineage>
        <taxon>Bacteria</taxon>
        <taxon>Bacillati</taxon>
        <taxon>Actinomycetota</taxon>
        <taxon>Actinomycetes</taxon>
        <taxon>Kitasatosporales</taxon>
        <taxon>Streptomycetaceae</taxon>
        <taxon>Actinacidiphila</taxon>
    </lineage>
</organism>
<comment type="caution">
    <text evidence="1">The sequence shown here is derived from an EMBL/GenBank/DDBJ whole genome shotgun (WGS) entry which is preliminary data.</text>
</comment>
<accession>A0A4U0RH28</accession>
<dbReference type="OrthoDB" id="4306557at2"/>
<dbReference type="Proteomes" id="UP000305778">
    <property type="component" value="Unassembled WGS sequence"/>
</dbReference>
<dbReference type="EMBL" id="SUMC01000203">
    <property type="protein sequence ID" value="TJZ94745.1"/>
    <property type="molecule type" value="Genomic_DNA"/>
</dbReference>